<accession>A0ABD2NMA2</accession>
<keyword evidence="2" id="KW-1185">Reference proteome</keyword>
<evidence type="ECO:0000313" key="1">
    <source>
        <dbReference type="EMBL" id="KAL3279704.1"/>
    </source>
</evidence>
<comment type="caution">
    <text evidence="1">The sequence shown here is derived from an EMBL/GenBank/DDBJ whole genome shotgun (WGS) entry which is preliminary data.</text>
</comment>
<evidence type="ECO:0000313" key="2">
    <source>
        <dbReference type="Proteomes" id="UP001516400"/>
    </source>
</evidence>
<proteinExistence type="predicted"/>
<dbReference type="EMBL" id="JABFTP020000124">
    <property type="protein sequence ID" value="KAL3279704.1"/>
    <property type="molecule type" value="Genomic_DNA"/>
</dbReference>
<sequence>MLLFQEKLRKPQVPYRNALKNTKTDSIAKTNAETDNKENFKWYEVKETKRNITIGSIKILRMYVLKVRQNKFFIQVLHLCKVSLNTSLKEAAYEYLCKTFSIKDFDVEPCPMRDDAKSMSFNIAGDIPLLEDIYKKENWPAGCKEKDTLMNSDDMWFQLADATFIQVRQNRITEGTYFLSV</sequence>
<reference evidence="1 2" key="1">
    <citation type="journal article" date="2021" name="BMC Biol.">
        <title>Horizontally acquired antibacterial genes associated with adaptive radiation of ladybird beetles.</title>
        <authorList>
            <person name="Li H.S."/>
            <person name="Tang X.F."/>
            <person name="Huang Y.H."/>
            <person name="Xu Z.Y."/>
            <person name="Chen M.L."/>
            <person name="Du X.Y."/>
            <person name="Qiu B.Y."/>
            <person name="Chen P.T."/>
            <person name="Zhang W."/>
            <person name="Slipinski A."/>
            <person name="Escalona H.E."/>
            <person name="Waterhouse R.M."/>
            <person name="Zwick A."/>
            <person name="Pang H."/>
        </authorList>
    </citation>
    <scope>NUCLEOTIDE SEQUENCE [LARGE SCALE GENOMIC DNA]</scope>
    <source>
        <strain evidence="1">SYSU2018</strain>
    </source>
</reference>
<name>A0ABD2NMA2_9CUCU</name>
<gene>
    <name evidence="1" type="ORF">HHI36_017210</name>
</gene>
<organism evidence="1 2">
    <name type="scientific">Cryptolaemus montrouzieri</name>
    <dbReference type="NCBI Taxonomy" id="559131"/>
    <lineage>
        <taxon>Eukaryota</taxon>
        <taxon>Metazoa</taxon>
        <taxon>Ecdysozoa</taxon>
        <taxon>Arthropoda</taxon>
        <taxon>Hexapoda</taxon>
        <taxon>Insecta</taxon>
        <taxon>Pterygota</taxon>
        <taxon>Neoptera</taxon>
        <taxon>Endopterygota</taxon>
        <taxon>Coleoptera</taxon>
        <taxon>Polyphaga</taxon>
        <taxon>Cucujiformia</taxon>
        <taxon>Coccinelloidea</taxon>
        <taxon>Coccinellidae</taxon>
        <taxon>Scymninae</taxon>
        <taxon>Scymnini</taxon>
        <taxon>Cryptolaemus</taxon>
    </lineage>
</organism>
<dbReference type="Proteomes" id="UP001516400">
    <property type="component" value="Unassembled WGS sequence"/>
</dbReference>
<dbReference type="AlphaFoldDB" id="A0ABD2NMA2"/>
<protein>
    <submittedName>
        <fullName evidence="1">Uncharacterized protein</fullName>
    </submittedName>
</protein>